<evidence type="ECO:0000256" key="2">
    <source>
        <dbReference type="SAM" id="MobiDB-lite"/>
    </source>
</evidence>
<evidence type="ECO:0000313" key="4">
    <source>
        <dbReference type="EMBL" id="RYC86010.1"/>
    </source>
</evidence>
<dbReference type="InterPro" id="IPR001878">
    <property type="entry name" value="Znf_CCHC"/>
</dbReference>
<sequence length="423" mass="47210">MARNTEEEKQRNRAGFEKRQAARLKAQGGEAAGKKSGSGRGTIGPDRNRDSTKYGQTFAEKYGVTKSQKSQKSQAEVDDDRLVLVPRGEARAYEGAGELVDLSGQRKNNIMLVDQTVGEERLVIKSDQPQHAAQAVQTAQALFGASTFLATVEPYRPNRIAEAKDKKLVYDVIMSTAAAHPRRVVSSRPLAERITFPPSESASNAGRSPRKLCANCGGDGHLVANCITAEDGSIRVCFLCRSFDHLTDECKRFGKLSQTDKVKLLVRDRANMPALATKKAWWVYLYELITSKDNERIPAFTGFPWTVRFALKVFDGEKGWDIHALQAEFDSTHDLSLLPVNTAIKDLEDIWTDYWRSEFRERPHRLDEMLRQSAGSPPEVQEPQAPSRPADSVCEMSDEDISDDDMLLNVGGFTLNFRIKVQD</sequence>
<dbReference type="Proteomes" id="UP000290540">
    <property type="component" value="Unassembled WGS sequence"/>
</dbReference>
<evidence type="ECO:0000259" key="3">
    <source>
        <dbReference type="PROSITE" id="PS50158"/>
    </source>
</evidence>
<keyword evidence="1" id="KW-0862">Zinc</keyword>
<dbReference type="GO" id="GO:0008270">
    <property type="term" value="F:zinc ion binding"/>
    <property type="evidence" value="ECO:0007669"/>
    <property type="project" value="UniProtKB-KW"/>
</dbReference>
<dbReference type="AlphaFoldDB" id="A0A4Q2VFX0"/>
<keyword evidence="1" id="KW-0479">Metal-binding</keyword>
<proteinExistence type="predicted"/>
<feature type="region of interest" description="Disordered" evidence="2">
    <location>
        <begin position="373"/>
        <end position="396"/>
    </location>
</feature>
<dbReference type="SMART" id="SM00343">
    <property type="entry name" value="ZnF_C2HC"/>
    <property type="match status" value="2"/>
</dbReference>
<feature type="compositionally biased region" description="Basic and acidic residues" evidence="2">
    <location>
        <begin position="1"/>
        <end position="20"/>
    </location>
</feature>
<feature type="region of interest" description="Disordered" evidence="2">
    <location>
        <begin position="1"/>
        <end position="80"/>
    </location>
</feature>
<evidence type="ECO:0000313" key="5">
    <source>
        <dbReference type="Proteomes" id="UP000290540"/>
    </source>
</evidence>
<dbReference type="GO" id="GO:0003676">
    <property type="term" value="F:nucleic acid binding"/>
    <property type="evidence" value="ECO:0007669"/>
    <property type="project" value="InterPro"/>
</dbReference>
<dbReference type="PROSITE" id="PS50158">
    <property type="entry name" value="ZF_CCHC"/>
    <property type="match status" value="1"/>
</dbReference>
<feature type="domain" description="CCHC-type" evidence="3">
    <location>
        <begin position="213"/>
        <end position="226"/>
    </location>
</feature>
<keyword evidence="1" id="KW-0863">Zinc-finger</keyword>
<organism evidence="4 5">
    <name type="scientific">Fusarium oxysporum f. sp. narcissi</name>
    <dbReference type="NCBI Taxonomy" id="451672"/>
    <lineage>
        <taxon>Eukaryota</taxon>
        <taxon>Fungi</taxon>
        <taxon>Dikarya</taxon>
        <taxon>Ascomycota</taxon>
        <taxon>Pezizomycotina</taxon>
        <taxon>Sordariomycetes</taxon>
        <taxon>Hypocreomycetidae</taxon>
        <taxon>Hypocreales</taxon>
        <taxon>Nectriaceae</taxon>
        <taxon>Fusarium</taxon>
        <taxon>Fusarium oxysporum species complex</taxon>
    </lineage>
</organism>
<dbReference type="SUPFAM" id="SSF57756">
    <property type="entry name" value="Retrovirus zinc finger-like domains"/>
    <property type="match status" value="1"/>
</dbReference>
<gene>
    <name evidence="4" type="ORF">BFJ63_vAg11190</name>
</gene>
<reference evidence="4 5" key="1">
    <citation type="submission" date="2016-12" db="EMBL/GenBank/DDBJ databases">
        <title>Draft genome sequence of Fusarium oxysporum causing rot on Narcissus.</title>
        <authorList>
            <person name="Armitage A.D."/>
            <person name="Taylor A."/>
            <person name="Clarkson J.P."/>
            <person name="Harrison R.J."/>
            <person name="Jackson A.C."/>
        </authorList>
    </citation>
    <scope>NUCLEOTIDE SEQUENCE [LARGE SCALE GENOMIC DNA]</scope>
    <source>
        <strain evidence="4 5">N139</strain>
    </source>
</reference>
<dbReference type="InterPro" id="IPR036875">
    <property type="entry name" value="Znf_CCHC_sf"/>
</dbReference>
<name>A0A4Q2VFX0_FUSOX</name>
<feature type="compositionally biased region" description="Polar residues" evidence="2">
    <location>
        <begin position="65"/>
        <end position="74"/>
    </location>
</feature>
<accession>A0A4Q2VFX0</accession>
<comment type="caution">
    <text evidence="4">The sequence shown here is derived from an EMBL/GenBank/DDBJ whole genome shotgun (WGS) entry which is preliminary data.</text>
</comment>
<dbReference type="EMBL" id="MQTW01000097">
    <property type="protein sequence ID" value="RYC86010.1"/>
    <property type="molecule type" value="Genomic_DNA"/>
</dbReference>
<protein>
    <recommendedName>
        <fullName evidence="3">CCHC-type domain-containing protein</fullName>
    </recommendedName>
</protein>
<evidence type="ECO:0000256" key="1">
    <source>
        <dbReference type="PROSITE-ProRule" id="PRU00047"/>
    </source>
</evidence>
<dbReference type="Gene3D" id="4.10.60.10">
    <property type="entry name" value="Zinc finger, CCHC-type"/>
    <property type="match status" value="1"/>
</dbReference>